<proteinExistence type="predicted"/>
<organism evidence="2 3">
    <name type="scientific">Sporosarcina newyorkensis</name>
    <dbReference type="NCBI Taxonomy" id="759851"/>
    <lineage>
        <taxon>Bacteria</taxon>
        <taxon>Bacillati</taxon>
        <taxon>Bacillota</taxon>
        <taxon>Bacilli</taxon>
        <taxon>Bacillales</taxon>
        <taxon>Caryophanaceae</taxon>
        <taxon>Sporosarcina</taxon>
    </lineage>
</organism>
<dbReference type="Gene3D" id="4.10.810.10">
    <property type="entry name" value="Virus Scaffolding Protein, Chain A"/>
    <property type="match status" value="1"/>
</dbReference>
<sequence length="85" mass="10250">MNNNNSYAEFLKAVGNNSTSLQAEKLLNEIYWDLFLQHIHWEQTQARIMNLIDDALDRRDEEAFEMYTQQLQEFTQEQGYEYQPK</sequence>
<name>A0A1T4YI18_9BACL</name>
<accession>A0A1T4YI18</accession>
<dbReference type="Proteomes" id="UP000190042">
    <property type="component" value="Unassembled WGS sequence"/>
</dbReference>
<dbReference type="Pfam" id="PF08858">
    <property type="entry name" value="IDEAL"/>
    <property type="match status" value="1"/>
</dbReference>
<dbReference type="InterPro" id="IPR027393">
    <property type="entry name" value="Virus_scaffolding_prot_C"/>
</dbReference>
<feature type="domain" description="IDEAL" evidence="1">
    <location>
        <begin position="35"/>
        <end position="71"/>
    </location>
</feature>
<dbReference type="EMBL" id="FUYJ01000005">
    <property type="protein sequence ID" value="SKB01218.1"/>
    <property type="molecule type" value="Genomic_DNA"/>
</dbReference>
<reference evidence="3" key="1">
    <citation type="submission" date="2017-02" db="EMBL/GenBank/DDBJ databases">
        <authorList>
            <person name="Varghese N."/>
            <person name="Submissions S."/>
        </authorList>
    </citation>
    <scope>NUCLEOTIDE SEQUENCE [LARGE SCALE GENOMIC DNA]</scope>
    <source>
        <strain evidence="3">DSM 23966</strain>
    </source>
</reference>
<gene>
    <name evidence="2" type="ORF">SAMN04244570_2624</name>
</gene>
<protein>
    <submittedName>
        <fullName evidence="2">IDEAL domain-containing protein</fullName>
    </submittedName>
</protein>
<dbReference type="RefSeq" id="WP_009498285.1">
    <property type="nucleotide sequence ID" value="NZ_FUYJ01000005.1"/>
</dbReference>
<evidence type="ECO:0000313" key="2">
    <source>
        <dbReference type="EMBL" id="SKB01218.1"/>
    </source>
</evidence>
<dbReference type="InterPro" id="IPR014957">
    <property type="entry name" value="IDEAL_dom"/>
</dbReference>
<evidence type="ECO:0000259" key="1">
    <source>
        <dbReference type="SMART" id="SM00914"/>
    </source>
</evidence>
<dbReference type="AlphaFoldDB" id="A0A1T4YI18"/>
<dbReference type="SMART" id="SM00914">
    <property type="entry name" value="IDEAL"/>
    <property type="match status" value="1"/>
</dbReference>
<evidence type="ECO:0000313" key="3">
    <source>
        <dbReference type="Proteomes" id="UP000190042"/>
    </source>
</evidence>
<keyword evidence="3" id="KW-1185">Reference proteome</keyword>